<dbReference type="PANTHER" id="PTHR11328:SF24">
    <property type="entry name" value="MAJOR FACILITATOR SUPERFAMILY (MFS) PROFILE DOMAIN-CONTAINING PROTEIN"/>
    <property type="match status" value="1"/>
</dbReference>
<feature type="transmembrane region" description="Helical" evidence="8">
    <location>
        <begin position="401"/>
        <end position="421"/>
    </location>
</feature>
<dbReference type="Proteomes" id="UP000276029">
    <property type="component" value="Unassembled WGS sequence"/>
</dbReference>
<protein>
    <submittedName>
        <fullName evidence="9">Na+/melibiose symporter-like transporter</fullName>
    </submittedName>
</protein>
<accession>A0ABX9SY21</accession>
<feature type="transmembrane region" description="Helical" evidence="8">
    <location>
        <begin position="230"/>
        <end position="251"/>
    </location>
</feature>
<dbReference type="PANTHER" id="PTHR11328">
    <property type="entry name" value="MAJOR FACILITATOR SUPERFAMILY DOMAIN-CONTAINING PROTEIN"/>
    <property type="match status" value="1"/>
</dbReference>
<feature type="transmembrane region" description="Helical" evidence="8">
    <location>
        <begin position="319"/>
        <end position="348"/>
    </location>
</feature>
<evidence type="ECO:0000256" key="1">
    <source>
        <dbReference type="ARBA" id="ARBA00004651"/>
    </source>
</evidence>
<evidence type="ECO:0000256" key="7">
    <source>
        <dbReference type="ARBA" id="ARBA00023136"/>
    </source>
</evidence>
<evidence type="ECO:0000256" key="8">
    <source>
        <dbReference type="SAM" id="Phobius"/>
    </source>
</evidence>
<sequence length="423" mass="44240">MRLSYPRLMGYALGAFGTGVFATVPTVLLLYFCTENLKMAPALGATVVLLPKLWALVWDPAVGLWSDRAQTAIGRRRPFLLAGSVGVPLTFLALFAWPYPLGNAAFPWVALIYFLLTNAYSLFAVPFTAVPAEISEDAAERERVAAWRIGCAMIGTLIGAGLAPILVRAGGSGREGYLFMAVVVSLICCAGMFAAFFATPSATGTRTAQASTLRQVIPILRAERPFRKLAMAYVLQLTGVGIVSALTPYWIVQVAGRTEDGVGTALGVMLSVTIISTPLWALVVRRFGARRGISAAALLFGAATLGFLAVPPVPVLPSLLLYALIGFPFAGLQVGPFALAAHLTHAAGEARGGNRAGLFTGVWTASEKLGLALGPGVAGLGLAVVGFQSGLPVQSQEALRGLSVLLAAAPSVFVWASLALVRK</sequence>
<feature type="transmembrane region" description="Helical" evidence="8">
    <location>
        <begin position="295"/>
        <end position="313"/>
    </location>
</feature>
<dbReference type="SUPFAM" id="SSF103473">
    <property type="entry name" value="MFS general substrate transporter"/>
    <property type="match status" value="1"/>
</dbReference>
<evidence type="ECO:0000313" key="9">
    <source>
        <dbReference type="EMBL" id="RKS88748.1"/>
    </source>
</evidence>
<comment type="caution">
    <text evidence="9">The sequence shown here is derived from an EMBL/GenBank/DDBJ whole genome shotgun (WGS) entry which is preliminary data.</text>
</comment>
<evidence type="ECO:0000256" key="2">
    <source>
        <dbReference type="ARBA" id="ARBA00009617"/>
    </source>
</evidence>
<gene>
    <name evidence="9" type="ORF">DFR51_1958</name>
</gene>
<dbReference type="InterPro" id="IPR018043">
    <property type="entry name" value="Na/Gal_symport_CS"/>
</dbReference>
<proteinExistence type="inferred from homology"/>
<dbReference type="RefSeq" id="WP_126494453.1">
    <property type="nucleotide sequence ID" value="NZ_AP018711.1"/>
</dbReference>
<dbReference type="Pfam" id="PF13347">
    <property type="entry name" value="MFS_2"/>
    <property type="match status" value="1"/>
</dbReference>
<feature type="transmembrane region" description="Helical" evidence="8">
    <location>
        <begin position="105"/>
        <end position="125"/>
    </location>
</feature>
<keyword evidence="7 8" id="KW-0472">Membrane</keyword>
<keyword evidence="3" id="KW-0813">Transport</keyword>
<dbReference type="EMBL" id="RBWX01000008">
    <property type="protein sequence ID" value="RKS88748.1"/>
    <property type="molecule type" value="Genomic_DNA"/>
</dbReference>
<dbReference type="InterPro" id="IPR036259">
    <property type="entry name" value="MFS_trans_sf"/>
</dbReference>
<reference evidence="9 10" key="1">
    <citation type="submission" date="2018-10" db="EMBL/GenBank/DDBJ databases">
        <title>Genomic Encyclopedia of Type Strains, Phase IV (KMG-IV): sequencing the most valuable type-strain genomes for metagenomic binning, comparative biology and taxonomic classification.</title>
        <authorList>
            <person name="Goeker M."/>
        </authorList>
    </citation>
    <scope>NUCLEOTIDE SEQUENCE [LARGE SCALE GENOMIC DNA]</scope>
    <source>
        <strain evidence="9 10">DSM 19791</strain>
    </source>
</reference>
<feature type="transmembrane region" description="Helical" evidence="8">
    <location>
        <begin position="145"/>
        <end position="165"/>
    </location>
</feature>
<feature type="transmembrane region" description="Helical" evidence="8">
    <location>
        <begin position="12"/>
        <end position="32"/>
    </location>
</feature>
<evidence type="ECO:0000256" key="5">
    <source>
        <dbReference type="ARBA" id="ARBA00022692"/>
    </source>
</evidence>
<feature type="transmembrane region" description="Helical" evidence="8">
    <location>
        <begin position="263"/>
        <end position="283"/>
    </location>
</feature>
<keyword evidence="6 8" id="KW-1133">Transmembrane helix</keyword>
<comment type="subcellular location">
    <subcellularLocation>
        <location evidence="1">Cell membrane</location>
        <topology evidence="1">Multi-pass membrane protein</topology>
    </subcellularLocation>
</comment>
<evidence type="ECO:0000313" key="10">
    <source>
        <dbReference type="Proteomes" id="UP000276029"/>
    </source>
</evidence>
<comment type="similarity">
    <text evidence="2">Belongs to the sodium:galactoside symporter (TC 2.A.2) family.</text>
</comment>
<dbReference type="Gene3D" id="1.20.1250.20">
    <property type="entry name" value="MFS general substrate transporter like domains"/>
    <property type="match status" value="2"/>
</dbReference>
<evidence type="ECO:0000256" key="6">
    <source>
        <dbReference type="ARBA" id="ARBA00022989"/>
    </source>
</evidence>
<feature type="transmembrane region" description="Helical" evidence="8">
    <location>
        <begin position="177"/>
        <end position="198"/>
    </location>
</feature>
<evidence type="ECO:0000256" key="3">
    <source>
        <dbReference type="ARBA" id="ARBA00022448"/>
    </source>
</evidence>
<keyword evidence="4" id="KW-1003">Cell membrane</keyword>
<dbReference type="PROSITE" id="PS00872">
    <property type="entry name" value="NA_GALACTOSIDE_SYMP"/>
    <property type="match status" value="1"/>
</dbReference>
<feature type="transmembrane region" description="Helical" evidence="8">
    <location>
        <begin position="369"/>
        <end position="389"/>
    </location>
</feature>
<keyword evidence="10" id="KW-1185">Reference proteome</keyword>
<name>A0ABX9SY21_SPHMI</name>
<evidence type="ECO:0000256" key="4">
    <source>
        <dbReference type="ARBA" id="ARBA00022475"/>
    </source>
</evidence>
<keyword evidence="5 8" id="KW-0812">Transmembrane</keyword>
<organism evidence="9 10">
    <name type="scientific">Sphingosinicella microcystinivorans</name>
    <dbReference type="NCBI Taxonomy" id="335406"/>
    <lineage>
        <taxon>Bacteria</taxon>
        <taxon>Pseudomonadati</taxon>
        <taxon>Pseudomonadota</taxon>
        <taxon>Alphaproteobacteria</taxon>
        <taxon>Sphingomonadales</taxon>
        <taxon>Sphingosinicellaceae</taxon>
        <taxon>Sphingosinicella</taxon>
    </lineage>
</organism>
<feature type="transmembrane region" description="Helical" evidence="8">
    <location>
        <begin position="79"/>
        <end position="99"/>
    </location>
</feature>
<dbReference type="InterPro" id="IPR039672">
    <property type="entry name" value="MFS_2"/>
</dbReference>